<dbReference type="OrthoDB" id="428111at2759"/>
<reference evidence="6 8" key="2">
    <citation type="journal article" date="2013" name="Nature">
        <title>Insights into bilaterian evolution from three spiralian genomes.</title>
        <authorList>
            <person name="Simakov O."/>
            <person name="Marletaz F."/>
            <person name="Cho S.J."/>
            <person name="Edsinger-Gonzales E."/>
            <person name="Havlak P."/>
            <person name="Hellsten U."/>
            <person name="Kuo D.H."/>
            <person name="Larsson T."/>
            <person name="Lv J."/>
            <person name="Arendt D."/>
            <person name="Savage R."/>
            <person name="Osoegawa K."/>
            <person name="de Jong P."/>
            <person name="Grimwood J."/>
            <person name="Chapman J.A."/>
            <person name="Shapiro H."/>
            <person name="Aerts A."/>
            <person name="Otillar R.P."/>
            <person name="Terry A.Y."/>
            <person name="Boore J.L."/>
            <person name="Grigoriev I.V."/>
            <person name="Lindberg D.R."/>
            <person name="Seaver E.C."/>
            <person name="Weisblat D.A."/>
            <person name="Putnam N.H."/>
            <person name="Rokhsar D.S."/>
        </authorList>
    </citation>
    <scope>NUCLEOTIDE SEQUENCE</scope>
</reference>
<dbReference type="EMBL" id="KB097495">
    <property type="protein sequence ID" value="ESN96522.1"/>
    <property type="molecule type" value="Genomic_DNA"/>
</dbReference>
<dbReference type="CDD" id="cd00063">
    <property type="entry name" value="FN3"/>
    <property type="match status" value="3"/>
</dbReference>
<name>T1FQW7_HELRO</name>
<evidence type="ECO:0000259" key="4">
    <source>
        <dbReference type="PROSITE" id="PS50835"/>
    </source>
</evidence>
<dbReference type="GO" id="GO:0045214">
    <property type="term" value="P:sarcomere organization"/>
    <property type="evidence" value="ECO:0000318"/>
    <property type="project" value="GO_Central"/>
</dbReference>
<dbReference type="CTD" id="20211214"/>
<dbReference type="Pfam" id="PF07679">
    <property type="entry name" value="I-set"/>
    <property type="match status" value="1"/>
</dbReference>
<feature type="transmembrane region" description="Helical" evidence="3">
    <location>
        <begin position="547"/>
        <end position="572"/>
    </location>
</feature>
<dbReference type="InterPro" id="IPR003599">
    <property type="entry name" value="Ig_sub"/>
</dbReference>
<feature type="domain" description="Fibronectin type-III" evidence="5">
    <location>
        <begin position="223"/>
        <end position="319"/>
    </location>
</feature>
<dbReference type="InterPro" id="IPR036179">
    <property type="entry name" value="Ig-like_dom_sf"/>
</dbReference>
<dbReference type="EnsemblMetazoa" id="HelroT189275">
    <property type="protein sequence ID" value="HelroP189275"/>
    <property type="gene ID" value="HelroG189275"/>
</dbReference>
<dbReference type="InterPro" id="IPR013098">
    <property type="entry name" value="Ig_I-set"/>
</dbReference>
<feature type="region of interest" description="Disordered" evidence="2">
    <location>
        <begin position="1"/>
        <end position="31"/>
    </location>
</feature>
<feature type="region of interest" description="Disordered" evidence="2">
    <location>
        <begin position="583"/>
        <end position="620"/>
    </location>
</feature>
<dbReference type="EMBL" id="AMQM01001405">
    <property type="status" value="NOT_ANNOTATED_CDS"/>
    <property type="molecule type" value="Genomic_DNA"/>
</dbReference>
<dbReference type="Pfam" id="PF13927">
    <property type="entry name" value="Ig_3"/>
    <property type="match status" value="1"/>
</dbReference>
<dbReference type="Proteomes" id="UP000015101">
    <property type="component" value="Unassembled WGS sequence"/>
</dbReference>
<evidence type="ECO:0000256" key="3">
    <source>
        <dbReference type="SAM" id="Phobius"/>
    </source>
</evidence>
<feature type="compositionally biased region" description="Low complexity" evidence="2">
    <location>
        <begin position="8"/>
        <end position="31"/>
    </location>
</feature>
<gene>
    <name evidence="7" type="primary">20211214</name>
    <name evidence="6" type="ORF">HELRODRAFT_189275</name>
</gene>
<evidence type="ECO:0000313" key="6">
    <source>
        <dbReference type="EMBL" id="ESN96522.1"/>
    </source>
</evidence>
<dbReference type="SMART" id="SM00060">
    <property type="entry name" value="FN3"/>
    <property type="match status" value="3"/>
</dbReference>
<dbReference type="InterPro" id="IPR003961">
    <property type="entry name" value="FN3_dom"/>
</dbReference>
<evidence type="ECO:0000313" key="7">
    <source>
        <dbReference type="EnsemblMetazoa" id="HelroP189275"/>
    </source>
</evidence>
<dbReference type="Gene3D" id="2.60.40.10">
    <property type="entry name" value="Immunoglobulins"/>
    <property type="match status" value="5"/>
</dbReference>
<dbReference type="AlphaFoldDB" id="T1FQW7"/>
<feature type="domain" description="Ig-like" evidence="4">
    <location>
        <begin position="84"/>
        <end position="200"/>
    </location>
</feature>
<dbReference type="SUPFAM" id="SSF49265">
    <property type="entry name" value="Fibronectin type III"/>
    <property type="match status" value="2"/>
</dbReference>
<dbReference type="InterPro" id="IPR007110">
    <property type="entry name" value="Ig-like_dom"/>
</dbReference>
<dbReference type="SUPFAM" id="SSF48726">
    <property type="entry name" value="Immunoglobulin"/>
    <property type="match status" value="2"/>
</dbReference>
<keyword evidence="3" id="KW-0812">Transmembrane</keyword>
<dbReference type="FunFam" id="2.60.40.10:FF:002655">
    <property type="entry name" value="Roundabout-like protein 4"/>
    <property type="match status" value="1"/>
</dbReference>
<organism evidence="7 8">
    <name type="scientific">Helobdella robusta</name>
    <name type="common">Californian leech</name>
    <dbReference type="NCBI Taxonomy" id="6412"/>
    <lineage>
        <taxon>Eukaryota</taxon>
        <taxon>Metazoa</taxon>
        <taxon>Spiralia</taxon>
        <taxon>Lophotrochozoa</taxon>
        <taxon>Annelida</taxon>
        <taxon>Clitellata</taxon>
        <taxon>Hirudinea</taxon>
        <taxon>Rhynchobdellida</taxon>
        <taxon>Glossiphoniidae</taxon>
        <taxon>Helobdella</taxon>
    </lineage>
</organism>
<feature type="compositionally biased region" description="Polar residues" evidence="2">
    <location>
        <begin position="598"/>
        <end position="607"/>
    </location>
</feature>
<dbReference type="GeneID" id="20211214"/>
<dbReference type="FunFam" id="2.60.40.10:FF:002430">
    <property type="entry name" value="Uncharacterized protein"/>
    <property type="match status" value="1"/>
</dbReference>
<keyword evidence="3" id="KW-0472">Membrane</keyword>
<dbReference type="KEGG" id="hro:HELRODRAFT_189275"/>
<reference evidence="8" key="1">
    <citation type="submission" date="2012-12" db="EMBL/GenBank/DDBJ databases">
        <authorList>
            <person name="Hellsten U."/>
            <person name="Grimwood J."/>
            <person name="Chapman J.A."/>
            <person name="Shapiro H."/>
            <person name="Aerts A."/>
            <person name="Otillar R.P."/>
            <person name="Terry A.Y."/>
            <person name="Boore J.L."/>
            <person name="Simakov O."/>
            <person name="Marletaz F."/>
            <person name="Cho S.-J."/>
            <person name="Edsinger-Gonzales E."/>
            <person name="Havlak P."/>
            <person name="Kuo D.-H."/>
            <person name="Larsson T."/>
            <person name="Lv J."/>
            <person name="Arendt D."/>
            <person name="Savage R."/>
            <person name="Osoegawa K."/>
            <person name="de Jong P."/>
            <person name="Lindberg D.R."/>
            <person name="Seaver E.C."/>
            <person name="Weisblat D.A."/>
            <person name="Putnam N.H."/>
            <person name="Grigoriev I.V."/>
            <person name="Rokhsar D.S."/>
        </authorList>
    </citation>
    <scope>NUCLEOTIDE SEQUENCE</scope>
</reference>
<dbReference type="InterPro" id="IPR050964">
    <property type="entry name" value="Striated_Muscle_Regulatory"/>
</dbReference>
<keyword evidence="1" id="KW-0677">Repeat</keyword>
<feature type="compositionally biased region" description="Low complexity" evidence="2">
    <location>
        <begin position="805"/>
        <end position="838"/>
    </location>
</feature>
<dbReference type="PANTHER" id="PTHR13817">
    <property type="entry name" value="TITIN"/>
    <property type="match status" value="1"/>
</dbReference>
<dbReference type="HOGENOM" id="CLU_292272_0_0_1"/>
<accession>T1FQW7</accession>
<dbReference type="Pfam" id="PF00041">
    <property type="entry name" value="fn3"/>
    <property type="match status" value="3"/>
</dbReference>
<dbReference type="InterPro" id="IPR036116">
    <property type="entry name" value="FN3_sf"/>
</dbReference>
<dbReference type="PANTHER" id="PTHR13817:SF172">
    <property type="entry name" value="IG-LIKE DOMAIN-CONTAINING PROTEIN"/>
    <property type="match status" value="1"/>
</dbReference>
<protein>
    <submittedName>
        <fullName evidence="6 7">Uncharacterized protein</fullName>
    </submittedName>
</protein>
<feature type="domain" description="Fibronectin type-III" evidence="5">
    <location>
        <begin position="436"/>
        <end position="532"/>
    </location>
</feature>
<feature type="region of interest" description="Disordered" evidence="2">
    <location>
        <begin position="801"/>
        <end position="838"/>
    </location>
</feature>
<proteinExistence type="predicted"/>
<dbReference type="STRING" id="6412.T1FQW7"/>
<dbReference type="eggNOG" id="KOG4222">
    <property type="taxonomic scope" value="Eukaryota"/>
</dbReference>
<evidence type="ECO:0000256" key="2">
    <source>
        <dbReference type="SAM" id="MobiDB-lite"/>
    </source>
</evidence>
<feature type="region of interest" description="Disordered" evidence="2">
    <location>
        <begin position="109"/>
        <end position="140"/>
    </location>
</feature>
<dbReference type="InterPro" id="IPR013783">
    <property type="entry name" value="Ig-like_fold"/>
</dbReference>
<evidence type="ECO:0000313" key="8">
    <source>
        <dbReference type="Proteomes" id="UP000015101"/>
    </source>
</evidence>
<evidence type="ECO:0000259" key="5">
    <source>
        <dbReference type="PROSITE" id="PS50853"/>
    </source>
</evidence>
<feature type="compositionally biased region" description="Acidic residues" evidence="2">
    <location>
        <begin position="118"/>
        <end position="140"/>
    </location>
</feature>
<sequence length="1043" mass="115129">MTSTAPDNNNNNNIKNINNKIRINNGNANNNNNSKYRVLDTGSLIIDSVSVEDADEYVCRASSKVGRAEARVTLQVKDMDNLLPPIIIHGPQNQTLPQGETVTLTCTINHQSPSDDVTNFDDEKDAGYDNDEGGDENDDNDEAKIRWLKNNAPMKIDGVRVSKRSNGELVINDLRQSDTGTYTCSVISVSGETSWSAHLSVQSSSDPNVLFRRSPTISTFPGAPTTPLVNEVRQTSVRLSWKLNARRGSSEVEGSIVEVHCVECSTKTWTQRIYPGKSLTATINNLSPDTTYYFLVRSWNSHGIGAPSAVSSSVRTKGSKISPSISLADIKMILASQQLVRPMSAQSLSSTSIQVEWGSFDEYKDIIDEFVVRYQDIDRNSAIQSRRAYHHVNQMTLNGLEKFTLYEVNVLPVYMGHEGIPTTARVKTSEDAPSVAPSNVQVTWHNNDSLLITWDPPPTLTHNGPLRGYKVYVTNNNTRLVRATQVDENVESFMIGNVIRDHYYTVRVTCFNRVGESPSSLDAVVAGHLQPLPFPPTNSNNVVNESWFVVVVIVVMGTLLWGVLCLLSVCMFRRHKKNKKKKVLQDDAETALRGGTLPNMTSGNSQRVPAKSSSTTTASGSQFPLLNNNQLIMDCQTRLNRCCYDNSHSPTDSKDDCHVINENQGHTYQTLDAHQSVYPHTWNAFGSVIVPMPATNTTPHLDHQQQQSINQIGYFPSGEIPNPAAYMIRCPPANSSGGSSVVNQSETIIEANEDDHDLGYNVAGRCGAGSHCGSNSSYGGHNESGSAGKYYTREEAGKKFHFHNNKNNNNNYGNNNNFDNCNKYSSPHHSSAGSSLASANHESNQPLLYCYNGELDNIGPTMASSRYIMNGEPNHNNNNICNNHNNNICNNINNSNYYDQVPNDNVINNPYNNNNKKLHLLQQHCNTPESFISDTDCDGEDAPRIISIDDASTTSSTSTKSDNDVVVVGVADQNVAKQLQQQQQQQQQLKYQKPQIGFMTALNYNSKQQIASNNSSSINNNNGFCPTVKVPTTKLLQQLKLNK</sequence>
<keyword evidence="8" id="KW-1185">Reference proteome</keyword>
<reference evidence="7" key="3">
    <citation type="submission" date="2015-06" db="UniProtKB">
        <authorList>
            <consortium name="EnsemblMetazoa"/>
        </authorList>
    </citation>
    <scope>IDENTIFICATION</scope>
</reference>
<feature type="domain" description="Fibronectin type-III" evidence="5">
    <location>
        <begin position="339"/>
        <end position="432"/>
    </location>
</feature>
<dbReference type="InParanoid" id="T1FQW7"/>
<evidence type="ECO:0000256" key="1">
    <source>
        <dbReference type="ARBA" id="ARBA00022737"/>
    </source>
</evidence>
<dbReference type="PROSITE" id="PS50853">
    <property type="entry name" value="FN3"/>
    <property type="match status" value="3"/>
</dbReference>
<keyword evidence="3" id="KW-1133">Transmembrane helix</keyword>
<dbReference type="PROSITE" id="PS50835">
    <property type="entry name" value="IG_LIKE"/>
    <property type="match status" value="1"/>
</dbReference>
<dbReference type="RefSeq" id="XP_009025676.1">
    <property type="nucleotide sequence ID" value="XM_009027428.1"/>
</dbReference>
<dbReference type="SMART" id="SM00409">
    <property type="entry name" value="IG"/>
    <property type="match status" value="2"/>
</dbReference>